<dbReference type="CDD" id="cd04301">
    <property type="entry name" value="NAT_SF"/>
    <property type="match status" value="1"/>
</dbReference>
<dbReference type="SUPFAM" id="SSF55729">
    <property type="entry name" value="Acyl-CoA N-acyltransferases (Nat)"/>
    <property type="match status" value="1"/>
</dbReference>
<evidence type="ECO:0000313" key="4">
    <source>
        <dbReference type="Proteomes" id="UP001220530"/>
    </source>
</evidence>
<keyword evidence="1" id="KW-0812">Transmembrane</keyword>
<name>A0ABY7YR06_9HYPH</name>
<keyword evidence="4" id="KW-1185">Reference proteome</keyword>
<dbReference type="PANTHER" id="PTHR43138:SF1">
    <property type="entry name" value="N-ACETYLTRANSFERASE ACA1"/>
    <property type="match status" value="1"/>
</dbReference>
<dbReference type="InterPro" id="IPR016181">
    <property type="entry name" value="Acyl_CoA_acyltransferase"/>
</dbReference>
<protein>
    <submittedName>
        <fullName evidence="3">GNAT family N-acetyltransferase</fullName>
    </submittedName>
</protein>
<evidence type="ECO:0000259" key="2">
    <source>
        <dbReference type="PROSITE" id="PS51186"/>
    </source>
</evidence>
<dbReference type="EMBL" id="CP118246">
    <property type="protein sequence ID" value="WDR03694.1"/>
    <property type="molecule type" value="Genomic_DNA"/>
</dbReference>
<keyword evidence="1" id="KW-0472">Membrane</keyword>
<evidence type="ECO:0000313" key="3">
    <source>
        <dbReference type="EMBL" id="WDR03694.1"/>
    </source>
</evidence>
<dbReference type="Pfam" id="PF00583">
    <property type="entry name" value="Acetyltransf_1"/>
    <property type="match status" value="1"/>
</dbReference>
<gene>
    <name evidence="3" type="ORF">PSQ19_06425</name>
</gene>
<dbReference type="Proteomes" id="UP001220530">
    <property type="component" value="Chromosome"/>
</dbReference>
<dbReference type="InterPro" id="IPR052742">
    <property type="entry name" value="Mito_N-acetyltransferase"/>
</dbReference>
<dbReference type="PROSITE" id="PS51186">
    <property type="entry name" value="GNAT"/>
    <property type="match status" value="1"/>
</dbReference>
<dbReference type="PANTHER" id="PTHR43138">
    <property type="entry name" value="ACETYLTRANSFERASE, GNAT FAMILY"/>
    <property type="match status" value="1"/>
</dbReference>
<dbReference type="InterPro" id="IPR000182">
    <property type="entry name" value="GNAT_dom"/>
</dbReference>
<organism evidence="3 4">
    <name type="scientific">Devosia algicola</name>
    <dbReference type="NCBI Taxonomy" id="3026418"/>
    <lineage>
        <taxon>Bacteria</taxon>
        <taxon>Pseudomonadati</taxon>
        <taxon>Pseudomonadota</taxon>
        <taxon>Alphaproteobacteria</taxon>
        <taxon>Hyphomicrobiales</taxon>
        <taxon>Devosiaceae</taxon>
        <taxon>Devosia</taxon>
    </lineage>
</organism>
<feature type="transmembrane region" description="Helical" evidence="1">
    <location>
        <begin position="12"/>
        <end position="30"/>
    </location>
</feature>
<evidence type="ECO:0000256" key="1">
    <source>
        <dbReference type="SAM" id="Phobius"/>
    </source>
</evidence>
<feature type="domain" description="N-acetyltransferase" evidence="2">
    <location>
        <begin position="1"/>
        <end position="160"/>
    </location>
</feature>
<reference evidence="3 4" key="1">
    <citation type="submission" date="2023-02" db="EMBL/GenBank/DDBJ databases">
        <title>Devosia algicola sp. nov., isolated from the phycosphere of marine algae.</title>
        <authorList>
            <person name="Kim J.M."/>
            <person name="Lee J.K."/>
            <person name="Choi B.J."/>
            <person name="Bayburt H."/>
            <person name="Jeon C.O."/>
        </authorList>
    </citation>
    <scope>NUCLEOTIDE SEQUENCE [LARGE SCALE GENOMIC DNA]</scope>
    <source>
        <strain evidence="3 4">G20-9</strain>
    </source>
</reference>
<accession>A0ABY7YR06</accession>
<sequence length="160" mass="17319">MQIRPATEADHASILSIVAPVLAAGTTYALPTNLTNSQVLDFWLAPTHTVYVAEESGEILGTYYLMANQQGNGSHVANCGYITASNAQGKGVARQMCQHSQLQAVERGFLAMQFNHVVSSNQRAIALWQRLGFDIVGTLPGAFCHPDLGYVDSVVMFKTF</sequence>
<dbReference type="Gene3D" id="3.40.630.30">
    <property type="match status" value="1"/>
</dbReference>
<dbReference type="RefSeq" id="WP_282220084.1">
    <property type="nucleotide sequence ID" value="NZ_CP118246.1"/>
</dbReference>
<proteinExistence type="predicted"/>
<keyword evidence="1" id="KW-1133">Transmembrane helix</keyword>